<feature type="transmembrane region" description="Helical" evidence="14">
    <location>
        <begin position="82"/>
        <end position="101"/>
    </location>
</feature>
<evidence type="ECO:0000256" key="2">
    <source>
        <dbReference type="ARBA" id="ARBA00005073"/>
    </source>
</evidence>
<dbReference type="STRING" id="395963.Bind_3568"/>
<keyword evidence="11 14" id="KW-0408">Iron</keyword>
<dbReference type="PANTHER" id="PTHR40255:SF1">
    <property type="entry name" value="PROTOPORPHYRINOGEN IX OXIDASE"/>
    <property type="match status" value="1"/>
</dbReference>
<dbReference type="HOGENOM" id="CLU_125006_1_0_5"/>
<keyword evidence="10 14" id="KW-0560">Oxidoreductase</keyword>
<dbReference type="EC" id="1.3.99.-" evidence="14 15"/>
<keyword evidence="12 14" id="KW-0472">Membrane</keyword>
<dbReference type="GO" id="GO:0046872">
    <property type="term" value="F:metal ion binding"/>
    <property type="evidence" value="ECO:0007669"/>
    <property type="project" value="UniProtKB-UniRule"/>
</dbReference>
<dbReference type="OrthoDB" id="9800824at2"/>
<dbReference type="PANTHER" id="PTHR40255">
    <property type="entry name" value="UPF0093 MEMBRANE PROTEIN SLR1790"/>
    <property type="match status" value="1"/>
</dbReference>
<comment type="similarity">
    <text evidence="3 14 15">Belongs to the HemJ family.</text>
</comment>
<dbReference type="GO" id="GO:0005886">
    <property type="term" value="C:plasma membrane"/>
    <property type="evidence" value="ECO:0007669"/>
    <property type="project" value="UniProtKB-SubCell"/>
</dbReference>
<accession>B2IG51</accession>
<dbReference type="EMBL" id="CP001016">
    <property type="protein sequence ID" value="ACB97125.1"/>
    <property type="molecule type" value="Genomic_DNA"/>
</dbReference>
<dbReference type="NCBIfam" id="TIGR00701">
    <property type="entry name" value="protoporphyrinogen oxidase HemJ"/>
    <property type="match status" value="1"/>
</dbReference>
<comment type="catalytic activity">
    <reaction evidence="13 14 15">
        <text>protoporphyrinogen IX + 3 A = protoporphyrin IX + 3 AH2</text>
        <dbReference type="Rhea" id="RHEA:62000"/>
        <dbReference type="ChEBI" id="CHEBI:13193"/>
        <dbReference type="ChEBI" id="CHEBI:17499"/>
        <dbReference type="ChEBI" id="CHEBI:57306"/>
        <dbReference type="ChEBI" id="CHEBI:57307"/>
    </reaction>
</comment>
<dbReference type="UniPathway" id="UPA00251">
    <property type="reaction ID" value="UER00324"/>
</dbReference>
<dbReference type="HAMAP" id="MF_02239">
    <property type="entry name" value="HemJ"/>
    <property type="match status" value="1"/>
</dbReference>
<keyword evidence="7 14" id="KW-0812">Transmembrane</keyword>
<dbReference type="RefSeq" id="WP_012386473.1">
    <property type="nucleotide sequence ID" value="NC_010581.1"/>
</dbReference>
<keyword evidence="17" id="KW-1185">Reference proteome</keyword>
<feature type="transmembrane region" description="Helical" evidence="14">
    <location>
        <begin position="57"/>
        <end position="76"/>
    </location>
</feature>
<proteinExistence type="inferred from homology"/>
<dbReference type="SUPFAM" id="SSF81345">
    <property type="entry name" value="ABC transporter involved in vitamin B12 uptake, BtuC"/>
    <property type="match status" value="1"/>
</dbReference>
<evidence type="ECO:0000256" key="13">
    <source>
        <dbReference type="ARBA" id="ARBA00048390"/>
    </source>
</evidence>
<dbReference type="eggNOG" id="COG1981">
    <property type="taxonomic scope" value="Bacteria"/>
</dbReference>
<evidence type="ECO:0000256" key="8">
    <source>
        <dbReference type="ARBA" id="ARBA00022723"/>
    </source>
</evidence>
<feature type="transmembrane region" description="Helical" evidence="14">
    <location>
        <begin position="122"/>
        <end position="140"/>
    </location>
</feature>
<evidence type="ECO:0000256" key="12">
    <source>
        <dbReference type="ARBA" id="ARBA00023136"/>
    </source>
</evidence>
<feature type="binding site" description="axial binding residue" evidence="14">
    <location>
        <position position="87"/>
    </location>
    <ligand>
        <name>heme</name>
        <dbReference type="ChEBI" id="CHEBI:30413"/>
    </ligand>
    <ligandPart>
        <name>Fe</name>
        <dbReference type="ChEBI" id="CHEBI:18248"/>
    </ligandPart>
</feature>
<comment type="pathway">
    <text evidence="2 14 15">Porphyrin-containing compound metabolism; protoporphyrin-IX biosynthesis; protoporphyrin-IX from protoporphyrinogen-IX: step 1/1.</text>
</comment>
<dbReference type="PIRSF" id="PIRSF004638">
    <property type="entry name" value="UCP004638"/>
    <property type="match status" value="1"/>
</dbReference>
<dbReference type="KEGG" id="bid:Bind_3568"/>
<dbReference type="GO" id="GO:0006782">
    <property type="term" value="P:protoporphyrinogen IX biosynthetic process"/>
    <property type="evidence" value="ECO:0007669"/>
    <property type="project" value="UniProtKB-UniRule"/>
</dbReference>
<dbReference type="InterPro" id="IPR005265">
    <property type="entry name" value="HemJ-like"/>
</dbReference>
<feature type="transmembrane region" description="Helical" evidence="14">
    <location>
        <begin position="6"/>
        <end position="26"/>
    </location>
</feature>
<gene>
    <name evidence="16" type="ordered locus">Bind_3568</name>
</gene>
<dbReference type="GO" id="GO:0070818">
    <property type="term" value="F:protoporphyrinogen oxidase activity"/>
    <property type="evidence" value="ECO:0007669"/>
    <property type="project" value="UniProtKB-UniRule"/>
</dbReference>
<evidence type="ECO:0000256" key="10">
    <source>
        <dbReference type="ARBA" id="ARBA00023002"/>
    </source>
</evidence>
<evidence type="ECO:0000256" key="7">
    <source>
        <dbReference type="ARBA" id="ARBA00022692"/>
    </source>
</evidence>
<dbReference type="Pfam" id="PF03653">
    <property type="entry name" value="UPF0093"/>
    <property type="match status" value="1"/>
</dbReference>
<keyword evidence="8 14" id="KW-0479">Metal-binding</keyword>
<dbReference type="InterPro" id="IPR037294">
    <property type="entry name" value="ABC_BtuC-like"/>
</dbReference>
<comment type="function">
    <text evidence="14 15">Catalyzes the oxidation of protoporphyrinogen IX to protoporphyrin IX.</text>
</comment>
<comment type="subcellular location">
    <subcellularLocation>
        <location evidence="1 14">Cell membrane</location>
        <topology evidence="1 14">Multi-pass membrane protein</topology>
    </subcellularLocation>
</comment>
<evidence type="ECO:0000256" key="3">
    <source>
        <dbReference type="ARBA" id="ARBA00006501"/>
    </source>
</evidence>
<evidence type="ECO:0000256" key="1">
    <source>
        <dbReference type="ARBA" id="ARBA00004651"/>
    </source>
</evidence>
<feature type="binding site" description="axial binding residue" evidence="14">
    <location>
        <position position="12"/>
    </location>
    <ligand>
        <name>heme</name>
        <dbReference type="ChEBI" id="CHEBI:30413"/>
    </ligand>
    <ligandPart>
        <name>Fe</name>
        <dbReference type="ChEBI" id="CHEBI:18248"/>
    </ligandPart>
</feature>
<reference evidence="17" key="1">
    <citation type="submission" date="2008-03" db="EMBL/GenBank/DDBJ databases">
        <title>Complete sequence of chromosome of Beijerinckia indica subsp. indica ATCC 9039.</title>
        <authorList>
            <consortium name="US DOE Joint Genome Institute"/>
            <person name="Copeland A."/>
            <person name="Lucas S."/>
            <person name="Lapidus A."/>
            <person name="Glavina del Rio T."/>
            <person name="Dalin E."/>
            <person name="Tice H."/>
            <person name="Bruce D."/>
            <person name="Goodwin L."/>
            <person name="Pitluck S."/>
            <person name="LaButti K."/>
            <person name="Schmutz J."/>
            <person name="Larimer F."/>
            <person name="Land M."/>
            <person name="Hauser L."/>
            <person name="Kyrpides N."/>
            <person name="Mikhailova N."/>
            <person name="Dunfield P.F."/>
            <person name="Dedysh S.N."/>
            <person name="Liesack W."/>
            <person name="Saw J.H."/>
            <person name="Alam M."/>
            <person name="Chen Y."/>
            <person name="Murrell J.C."/>
            <person name="Richardson P."/>
        </authorList>
    </citation>
    <scope>NUCLEOTIDE SEQUENCE [LARGE SCALE GENOMIC DNA]</scope>
    <source>
        <strain evidence="17">ATCC 9039 / DSM 1715 / NCIMB 8712</strain>
    </source>
</reference>
<keyword evidence="9 14" id="KW-1133">Transmembrane helix</keyword>
<evidence type="ECO:0000256" key="4">
    <source>
        <dbReference type="ARBA" id="ARBA00017504"/>
    </source>
</evidence>
<evidence type="ECO:0000256" key="5">
    <source>
        <dbReference type="ARBA" id="ARBA00022475"/>
    </source>
</evidence>
<dbReference type="AlphaFoldDB" id="B2IG51"/>
<organism evidence="16 17">
    <name type="scientific">Beijerinckia indica subsp. indica (strain ATCC 9039 / DSM 1715 / NCIMB 8712)</name>
    <dbReference type="NCBI Taxonomy" id="395963"/>
    <lineage>
        <taxon>Bacteria</taxon>
        <taxon>Pseudomonadati</taxon>
        <taxon>Pseudomonadota</taxon>
        <taxon>Alphaproteobacteria</taxon>
        <taxon>Hyphomicrobiales</taxon>
        <taxon>Beijerinckiaceae</taxon>
        <taxon>Beijerinckia</taxon>
    </lineage>
</organism>
<evidence type="ECO:0000313" key="17">
    <source>
        <dbReference type="Proteomes" id="UP000001695"/>
    </source>
</evidence>
<dbReference type="Proteomes" id="UP000001695">
    <property type="component" value="Chromosome"/>
</dbReference>
<comment type="subunit">
    <text evidence="14">Homodimer.</text>
</comment>
<keyword evidence="6 14" id="KW-0349">Heme</keyword>
<keyword evidence="5 14" id="KW-1003">Cell membrane</keyword>
<evidence type="ECO:0000256" key="6">
    <source>
        <dbReference type="ARBA" id="ARBA00022617"/>
    </source>
</evidence>
<evidence type="ECO:0000313" key="16">
    <source>
        <dbReference type="EMBL" id="ACB97125.1"/>
    </source>
</evidence>
<sequence>MDNPYLWIKTLHVLAIISWMAGLLYLPRLFVYHAESREGSSEDLTFKIMERRLMRGIMLPAMLVAWASGLILAWQGNFFQSGWLHGKLAFVILLTAIHGYLARIRREFARGDNKHSSRFYRMINEVPTVLMIGIVFLVITKPF</sequence>
<evidence type="ECO:0000256" key="11">
    <source>
        <dbReference type="ARBA" id="ARBA00023004"/>
    </source>
</evidence>
<evidence type="ECO:0000256" key="9">
    <source>
        <dbReference type="ARBA" id="ARBA00022989"/>
    </source>
</evidence>
<reference evidence="16 17" key="2">
    <citation type="journal article" date="2010" name="J. Bacteriol.">
        <title>Complete genome sequence of Beijerinckia indica subsp. indica.</title>
        <authorList>
            <person name="Tamas I."/>
            <person name="Dedysh S.N."/>
            <person name="Liesack W."/>
            <person name="Stott M.B."/>
            <person name="Alam M."/>
            <person name="Murrell J.C."/>
            <person name="Dunfield P.F."/>
        </authorList>
    </citation>
    <scope>NUCLEOTIDE SEQUENCE [LARGE SCALE GENOMIC DNA]</scope>
    <source>
        <strain evidence="17">ATCC 9039 / DSM 1715 / NCIMB 8712</strain>
    </source>
</reference>
<protein>
    <recommendedName>
        <fullName evidence="4 14">Protoporphyrinogen IX oxidase</fullName>
        <shortName evidence="14">PPO</shortName>
        <ecNumber evidence="14 15">1.3.99.-</ecNumber>
    </recommendedName>
</protein>
<comment type="cofactor">
    <cofactor evidence="14 15">
        <name>heme b</name>
        <dbReference type="ChEBI" id="CHEBI:60344"/>
    </cofactor>
    <text evidence="14 15">Binds 1 heme b (iron(II)-protoporphyrin IX) group per subunit.</text>
</comment>
<evidence type="ECO:0000256" key="15">
    <source>
        <dbReference type="PIRNR" id="PIRNR004638"/>
    </source>
</evidence>
<name>B2IG51_BEII9</name>
<evidence type="ECO:0000256" key="14">
    <source>
        <dbReference type="HAMAP-Rule" id="MF_02239"/>
    </source>
</evidence>